<evidence type="ECO:0000313" key="10">
    <source>
        <dbReference type="Proteomes" id="UP001358417"/>
    </source>
</evidence>
<proteinExistence type="predicted"/>
<evidence type="ECO:0000313" key="9">
    <source>
        <dbReference type="EMBL" id="KAK5057581.1"/>
    </source>
</evidence>
<keyword evidence="6" id="KW-0175">Coiled coil</keyword>
<keyword evidence="1" id="KW-0479">Metal-binding</keyword>
<dbReference type="GO" id="GO:0032502">
    <property type="term" value="P:developmental process"/>
    <property type="evidence" value="ECO:0007669"/>
    <property type="project" value="UniProtKB-ARBA"/>
</dbReference>
<protein>
    <recommendedName>
        <fullName evidence="11">C2H2-type domain-containing protein</fullName>
    </recommendedName>
</protein>
<dbReference type="GO" id="GO:0008270">
    <property type="term" value="F:zinc ion binding"/>
    <property type="evidence" value="ECO:0007669"/>
    <property type="project" value="UniProtKB-KW"/>
</dbReference>
<evidence type="ECO:0000256" key="1">
    <source>
        <dbReference type="ARBA" id="ARBA00022723"/>
    </source>
</evidence>
<dbReference type="FunFam" id="3.30.160.60:FF:000202">
    <property type="entry name" value="Zinc finger protein 574"/>
    <property type="match status" value="1"/>
</dbReference>
<reference evidence="9 10" key="1">
    <citation type="submission" date="2023-08" db="EMBL/GenBank/DDBJ databases">
        <title>Black Yeasts Isolated from many extreme environments.</title>
        <authorList>
            <person name="Coleine C."/>
            <person name="Stajich J.E."/>
            <person name="Selbmann L."/>
        </authorList>
    </citation>
    <scope>NUCLEOTIDE SEQUENCE [LARGE SCALE GENOMIC DNA]</scope>
    <source>
        <strain evidence="9 10">CCFEE 5792</strain>
    </source>
</reference>
<organism evidence="9 10">
    <name type="scientific">Exophiala bonariae</name>
    <dbReference type="NCBI Taxonomy" id="1690606"/>
    <lineage>
        <taxon>Eukaryota</taxon>
        <taxon>Fungi</taxon>
        <taxon>Dikarya</taxon>
        <taxon>Ascomycota</taxon>
        <taxon>Pezizomycotina</taxon>
        <taxon>Eurotiomycetes</taxon>
        <taxon>Chaetothyriomycetidae</taxon>
        <taxon>Chaetothyriales</taxon>
        <taxon>Herpotrichiellaceae</taxon>
        <taxon>Exophiala</taxon>
    </lineage>
</organism>
<dbReference type="PROSITE" id="PS50157">
    <property type="entry name" value="ZINC_FINGER_C2H2_2"/>
    <property type="match status" value="2"/>
</dbReference>
<accession>A0AAV9NGU1</accession>
<keyword evidence="2" id="KW-0677">Repeat</keyword>
<dbReference type="InterPro" id="IPR007110">
    <property type="entry name" value="Ig-like_dom"/>
</dbReference>
<dbReference type="Proteomes" id="UP001358417">
    <property type="component" value="Unassembled WGS sequence"/>
</dbReference>
<dbReference type="PROSITE" id="PS50835">
    <property type="entry name" value="IG_LIKE"/>
    <property type="match status" value="1"/>
</dbReference>
<dbReference type="InterPro" id="IPR054471">
    <property type="entry name" value="GPIID_WHD"/>
</dbReference>
<evidence type="ECO:0000256" key="2">
    <source>
        <dbReference type="ARBA" id="ARBA00022737"/>
    </source>
</evidence>
<sequence length="976" mass="113465">MANSAQNTQATPDPFHTALNELLVKFKNRLTARELQRFKGTTLEDVKATLADIEKRQDTQRELRNLTRIRGFLDAMDQFGKVIEVFPNSSNMVAFVWGPLKFLLQTSSTWASSLDRILDAYEQIGEALPLLTQYKSLFEQHPEMQRVLVLIYKDILEFHAPAIRFFDHPVWRQLFRSIWNDFKANFDGILQNFGRHRRLIESQFALLQARQHEADRIDTETHRAHLKSELSSLSRELHSAQRLLERAEEERKRERLSSIKEWIGGSNPGVIHAEMLKVRDDYSETGNWIKSSSEVSCWLNDDIPRSSTLWMHGMPGAGKSVLASIIIEACRKQENHRTAYYYCRSDDINTLSSLAILKGILIQQLAWYPHLASYFQEQRQQKPEVTLNMESTARQIFETIAWESDRQYIIIDGLDECEKEDRKMIISFLTSLITKIDAKIPSKLRLLIISQTEPDIRRLVERAREFELKANHNAQDIGSFVHTWMARLNNKFGLPEVTVTALEQRTCSLAKGQFLFAKLVMENLFSQPTRDELYDELEETNFPKELSQAYDRIFERMKRDLSKKEWKVAIRLLGWITCAERTLKWREMQAALSISPDQGVVDFDGRQAREHIHNLCGALVSVNGERVMLVHATAKWHILKSSRIDITDIEFQLATLCLQYLCFQCFNVVGNNTVPQWELHSSILDGSFGFMDYAIPKWMGHFDRVYSKASYLSDPSQFEQHELVMQALCEAAHDFCITYSGDLDLHRAETNKLQEGENLSKQFQQVLDQFEDSEPSFRSLWSHMVEHRQQSFVKRNEVSLNQLKVAMDTIRSNIEEMSNNRSLARETREKLEKFYGSRPFKCPKTTCFYFHEGFLDKKTRDHHVQRHDRPHHCAVPDCTVAEAGFATKKLLDQHTENFHLDPEVKAGMFKDIKPEKPSHAKFDCGKCGKSFVRRSILKDHELTHAGLRPHECSRCGKAFTRKSDCTRHEKNHDIRR</sequence>
<evidence type="ECO:0000259" key="7">
    <source>
        <dbReference type="PROSITE" id="PS50157"/>
    </source>
</evidence>
<dbReference type="InterPro" id="IPR056884">
    <property type="entry name" value="NPHP3-like_N"/>
</dbReference>
<feature type="coiled-coil region" evidence="6">
    <location>
        <begin position="223"/>
        <end position="257"/>
    </location>
</feature>
<dbReference type="InterPro" id="IPR013087">
    <property type="entry name" value="Znf_C2H2_type"/>
</dbReference>
<comment type="caution">
    <text evidence="9">The sequence shown here is derived from an EMBL/GenBank/DDBJ whole genome shotgun (WGS) entry which is preliminary data.</text>
</comment>
<keyword evidence="4" id="KW-0862">Zinc</keyword>
<dbReference type="Pfam" id="PF24809">
    <property type="entry name" value="DUF7708"/>
    <property type="match status" value="1"/>
</dbReference>
<evidence type="ECO:0000256" key="6">
    <source>
        <dbReference type="SAM" id="Coils"/>
    </source>
</evidence>
<dbReference type="PANTHER" id="PTHR10039:SF14">
    <property type="entry name" value="NACHT DOMAIN-CONTAINING PROTEIN"/>
    <property type="match status" value="1"/>
</dbReference>
<evidence type="ECO:0008006" key="11">
    <source>
        <dbReference type="Google" id="ProtNLM"/>
    </source>
</evidence>
<dbReference type="Pfam" id="PF22939">
    <property type="entry name" value="WHD_GPIID"/>
    <property type="match status" value="1"/>
</dbReference>
<dbReference type="SUPFAM" id="SSF57667">
    <property type="entry name" value="beta-beta-alpha zinc fingers"/>
    <property type="match status" value="1"/>
</dbReference>
<name>A0AAV9NGU1_9EURO</name>
<dbReference type="SMART" id="SM00355">
    <property type="entry name" value="ZnF_C2H2"/>
    <property type="match status" value="4"/>
</dbReference>
<dbReference type="GeneID" id="89979731"/>
<dbReference type="Gene3D" id="3.30.160.60">
    <property type="entry name" value="Classic Zinc Finger"/>
    <property type="match status" value="2"/>
</dbReference>
<feature type="domain" description="C2H2-type" evidence="7">
    <location>
        <begin position="950"/>
        <end position="976"/>
    </location>
</feature>
<dbReference type="InterPro" id="IPR027417">
    <property type="entry name" value="P-loop_NTPase"/>
</dbReference>
<keyword evidence="10" id="KW-1185">Reference proteome</keyword>
<dbReference type="RefSeq" id="XP_064708699.1">
    <property type="nucleotide sequence ID" value="XM_064855110.1"/>
</dbReference>
<gene>
    <name evidence="9" type="ORF">LTR84_011581</name>
</gene>
<dbReference type="AlphaFoldDB" id="A0AAV9NGU1"/>
<dbReference type="PANTHER" id="PTHR10039">
    <property type="entry name" value="AMELOGENIN"/>
    <property type="match status" value="1"/>
</dbReference>
<evidence type="ECO:0000256" key="4">
    <source>
        <dbReference type="ARBA" id="ARBA00022833"/>
    </source>
</evidence>
<evidence type="ECO:0000256" key="3">
    <source>
        <dbReference type="ARBA" id="ARBA00022771"/>
    </source>
</evidence>
<feature type="domain" description="C2H2-type" evidence="7">
    <location>
        <begin position="922"/>
        <end position="949"/>
    </location>
</feature>
<dbReference type="PROSITE" id="PS00028">
    <property type="entry name" value="ZINC_FINGER_C2H2_1"/>
    <property type="match status" value="2"/>
</dbReference>
<dbReference type="InterPro" id="IPR056125">
    <property type="entry name" value="DUF7708"/>
</dbReference>
<evidence type="ECO:0000256" key="5">
    <source>
        <dbReference type="PROSITE-ProRule" id="PRU00042"/>
    </source>
</evidence>
<feature type="domain" description="Ig-like" evidence="8">
    <location>
        <begin position="268"/>
        <end position="355"/>
    </location>
</feature>
<dbReference type="Gene3D" id="3.40.50.300">
    <property type="entry name" value="P-loop containing nucleotide triphosphate hydrolases"/>
    <property type="match status" value="1"/>
</dbReference>
<dbReference type="Pfam" id="PF24883">
    <property type="entry name" value="NPHP3_N"/>
    <property type="match status" value="1"/>
</dbReference>
<evidence type="ECO:0000259" key="8">
    <source>
        <dbReference type="PROSITE" id="PS50835"/>
    </source>
</evidence>
<dbReference type="InterPro" id="IPR036236">
    <property type="entry name" value="Znf_C2H2_sf"/>
</dbReference>
<dbReference type="EMBL" id="JAVRRD010000006">
    <property type="protein sequence ID" value="KAK5057581.1"/>
    <property type="molecule type" value="Genomic_DNA"/>
</dbReference>
<dbReference type="SUPFAM" id="SSF52540">
    <property type="entry name" value="P-loop containing nucleoside triphosphate hydrolases"/>
    <property type="match status" value="1"/>
</dbReference>
<keyword evidence="3 5" id="KW-0863">Zinc-finger</keyword>